<dbReference type="GO" id="GO:0005840">
    <property type="term" value="C:ribosome"/>
    <property type="evidence" value="ECO:0007669"/>
    <property type="project" value="UniProtKB-KW"/>
</dbReference>
<dbReference type="SUPFAM" id="SSF55282">
    <property type="entry name" value="RL5-like"/>
    <property type="match status" value="1"/>
</dbReference>
<comment type="similarity">
    <text evidence="1">Belongs to the universal ribosomal protein uL16 family.</text>
</comment>
<dbReference type="Gene3D" id="3.90.1170.10">
    <property type="entry name" value="Ribosomal protein L10e/L16"/>
    <property type="match status" value="1"/>
</dbReference>
<dbReference type="GO" id="GO:0019843">
    <property type="term" value="F:rRNA binding"/>
    <property type="evidence" value="ECO:0007669"/>
    <property type="project" value="InterPro"/>
</dbReference>
<sequence>ITGQHPLKTSARKAISGFGIRKGDIVGMMVTLRGEKMYDFVDRLINAVLPRIRDFRGISPKAFDRRGNLTIGIKEHTVFPEVEAENVEKIFGMEITIVTTATKDKEGRWISARQIEAARRAMTRFVQRGGKIWVRIFPDKPVTFKGVETAMGKGKGAVDHFVSVVKPGRILFEMDGVPEDTAREAMRLASHKLPIKTKFIVKESIKK</sequence>
<comment type="caution">
    <text evidence="4">The sequence shown here is derived from an EMBL/GenBank/DDBJ whole genome shotgun (WGS) entry which is preliminary data.</text>
</comment>
<dbReference type="PANTHER" id="PTHR12220">
    <property type="entry name" value="50S/60S RIBOSOMAL PROTEIN L16"/>
    <property type="match status" value="1"/>
</dbReference>
<dbReference type="InterPro" id="IPR016180">
    <property type="entry name" value="Ribosomal_uL16_dom"/>
</dbReference>
<dbReference type="CDD" id="cd01433">
    <property type="entry name" value="Ribosomal_L16_L10e"/>
    <property type="match status" value="1"/>
</dbReference>
<dbReference type="InterPro" id="IPR047873">
    <property type="entry name" value="Ribosomal_uL16"/>
</dbReference>
<organism evidence="4">
    <name type="scientific">marine sediment metagenome</name>
    <dbReference type="NCBI Taxonomy" id="412755"/>
    <lineage>
        <taxon>unclassified sequences</taxon>
        <taxon>metagenomes</taxon>
        <taxon>ecological metagenomes</taxon>
    </lineage>
</organism>
<dbReference type="PRINTS" id="PR00060">
    <property type="entry name" value="RIBOSOMALL16"/>
</dbReference>
<dbReference type="InterPro" id="IPR022803">
    <property type="entry name" value="Ribosomal_uL5_dom_sf"/>
</dbReference>
<gene>
    <name evidence="4" type="ORF">S06H3_34241</name>
</gene>
<proteinExistence type="inferred from homology"/>
<evidence type="ECO:0000256" key="3">
    <source>
        <dbReference type="ARBA" id="ARBA00023274"/>
    </source>
</evidence>
<name>X1PBR5_9ZZZZ</name>
<dbReference type="InterPro" id="IPR036920">
    <property type="entry name" value="Ribosomal_uL16_sf"/>
</dbReference>
<dbReference type="InterPro" id="IPR000114">
    <property type="entry name" value="Ribosomal_uL16_bact-type"/>
</dbReference>
<keyword evidence="2" id="KW-0689">Ribosomal protein</keyword>
<evidence type="ECO:0008006" key="5">
    <source>
        <dbReference type="Google" id="ProtNLM"/>
    </source>
</evidence>
<protein>
    <recommendedName>
        <fullName evidence="5">Ribosomal protein L10e/L16 domain-containing protein</fullName>
    </recommendedName>
</protein>
<dbReference type="GO" id="GO:0006412">
    <property type="term" value="P:translation"/>
    <property type="evidence" value="ECO:0007669"/>
    <property type="project" value="InterPro"/>
</dbReference>
<dbReference type="Pfam" id="PF00252">
    <property type="entry name" value="Ribosomal_L16"/>
    <property type="match status" value="1"/>
</dbReference>
<evidence type="ECO:0000313" key="4">
    <source>
        <dbReference type="EMBL" id="GAI28359.1"/>
    </source>
</evidence>
<dbReference type="PANTHER" id="PTHR12220:SF13">
    <property type="entry name" value="LARGE RIBOSOMAL SUBUNIT PROTEIN UL16M"/>
    <property type="match status" value="1"/>
</dbReference>
<feature type="non-terminal residue" evidence="4">
    <location>
        <position position="1"/>
    </location>
</feature>
<dbReference type="GO" id="GO:1990904">
    <property type="term" value="C:ribonucleoprotein complex"/>
    <property type="evidence" value="ECO:0007669"/>
    <property type="project" value="UniProtKB-KW"/>
</dbReference>
<dbReference type="SUPFAM" id="SSF54686">
    <property type="entry name" value="Ribosomal protein L16p/L10e"/>
    <property type="match status" value="1"/>
</dbReference>
<dbReference type="AlphaFoldDB" id="X1PBR5"/>
<dbReference type="GO" id="GO:0003735">
    <property type="term" value="F:structural constituent of ribosome"/>
    <property type="evidence" value="ECO:0007669"/>
    <property type="project" value="InterPro"/>
</dbReference>
<accession>X1PBR5</accession>
<keyword evidence="3" id="KW-0687">Ribonucleoprotein</keyword>
<evidence type="ECO:0000256" key="2">
    <source>
        <dbReference type="ARBA" id="ARBA00022980"/>
    </source>
</evidence>
<evidence type="ECO:0000256" key="1">
    <source>
        <dbReference type="ARBA" id="ARBA00008931"/>
    </source>
</evidence>
<dbReference type="NCBIfam" id="TIGR01164">
    <property type="entry name" value="rplP_bact"/>
    <property type="match status" value="1"/>
</dbReference>
<dbReference type="EMBL" id="BARV01020530">
    <property type="protein sequence ID" value="GAI28359.1"/>
    <property type="molecule type" value="Genomic_DNA"/>
</dbReference>
<reference evidence="4" key="1">
    <citation type="journal article" date="2014" name="Front. Microbiol.">
        <title>High frequency of phylogenetically diverse reductive dehalogenase-homologous genes in deep subseafloor sedimentary metagenomes.</title>
        <authorList>
            <person name="Kawai M."/>
            <person name="Futagami T."/>
            <person name="Toyoda A."/>
            <person name="Takaki Y."/>
            <person name="Nishi S."/>
            <person name="Hori S."/>
            <person name="Arai W."/>
            <person name="Tsubouchi T."/>
            <person name="Morono Y."/>
            <person name="Uchiyama I."/>
            <person name="Ito T."/>
            <person name="Fujiyama A."/>
            <person name="Inagaki F."/>
            <person name="Takami H."/>
        </authorList>
    </citation>
    <scope>NUCLEOTIDE SEQUENCE</scope>
    <source>
        <strain evidence="4">Expedition CK06-06</strain>
    </source>
</reference>